<evidence type="ECO:0000256" key="4">
    <source>
        <dbReference type="HAMAP-Rule" id="MF_01343"/>
    </source>
</evidence>
<dbReference type="InterPro" id="IPR009068">
    <property type="entry name" value="uS15_NS1_RNA-bd_sf"/>
</dbReference>
<evidence type="ECO:0000256" key="2">
    <source>
        <dbReference type="ARBA" id="ARBA00023274"/>
    </source>
</evidence>
<evidence type="ECO:0000256" key="5">
    <source>
        <dbReference type="RuleBase" id="RU003919"/>
    </source>
</evidence>
<dbReference type="GO" id="GO:0006412">
    <property type="term" value="P:translation"/>
    <property type="evidence" value="ECO:0007669"/>
    <property type="project" value="UniProtKB-UniRule"/>
</dbReference>
<dbReference type="Pfam" id="PF00312">
    <property type="entry name" value="Ribosomal_S15"/>
    <property type="match status" value="1"/>
</dbReference>
<evidence type="ECO:0000256" key="6">
    <source>
        <dbReference type="RuleBase" id="RU004524"/>
    </source>
</evidence>
<dbReference type="AlphaFoldDB" id="A0A1G2L1U6"/>
<comment type="caution">
    <text evidence="7">The sequence shown here is derived from an EMBL/GenBank/DDBJ whole genome shotgun (WGS) entry which is preliminary data.</text>
</comment>
<name>A0A1G2L1U6_9BACT</name>
<dbReference type="PANTHER" id="PTHR23321:SF26">
    <property type="entry name" value="SMALL RIBOSOMAL SUBUNIT PROTEIN US15M"/>
    <property type="match status" value="1"/>
</dbReference>
<dbReference type="NCBIfam" id="TIGR00952">
    <property type="entry name" value="S15_bact"/>
    <property type="match status" value="1"/>
</dbReference>
<dbReference type="FunFam" id="1.10.287.10:FF:000002">
    <property type="entry name" value="30S ribosomal protein S15"/>
    <property type="match status" value="1"/>
</dbReference>
<keyword evidence="1 4" id="KW-0689">Ribosomal protein</keyword>
<sequence>MLNPKQKIKVMERVRKHDTDTGSADVQIAILSEEIKRLASHLKKHPKDNHSRRGLLGMVSRRKKILDYLSKTDQRRYNSVVKKLGLKK</sequence>
<dbReference type="Proteomes" id="UP000177982">
    <property type="component" value="Unassembled WGS sequence"/>
</dbReference>
<evidence type="ECO:0000313" key="7">
    <source>
        <dbReference type="EMBL" id="OHA05530.1"/>
    </source>
</evidence>
<dbReference type="Gene3D" id="6.10.250.3130">
    <property type="match status" value="1"/>
</dbReference>
<dbReference type="InterPro" id="IPR000589">
    <property type="entry name" value="Ribosomal_uS15"/>
</dbReference>
<protein>
    <recommendedName>
        <fullName evidence="4">Small ribosomal subunit protein uS15</fullName>
    </recommendedName>
</protein>
<dbReference type="Gene3D" id="1.10.287.10">
    <property type="entry name" value="S15/NS1, RNA-binding"/>
    <property type="match status" value="1"/>
</dbReference>
<keyword evidence="4 6" id="KW-0699">rRNA-binding</keyword>
<accession>A0A1G2L1U6</accession>
<dbReference type="PROSITE" id="PS00362">
    <property type="entry name" value="RIBOSOMAL_S15"/>
    <property type="match status" value="1"/>
</dbReference>
<dbReference type="SMART" id="SM01387">
    <property type="entry name" value="Ribosomal_S15"/>
    <property type="match status" value="1"/>
</dbReference>
<dbReference type="CDD" id="cd00353">
    <property type="entry name" value="Ribosomal_S15p_S13e"/>
    <property type="match status" value="1"/>
</dbReference>
<dbReference type="EMBL" id="MHQO01000050">
    <property type="protein sequence ID" value="OHA05530.1"/>
    <property type="molecule type" value="Genomic_DNA"/>
</dbReference>
<gene>
    <name evidence="4" type="primary">rpsO</name>
    <name evidence="7" type="ORF">A2934_05505</name>
</gene>
<dbReference type="HAMAP" id="MF_01343_B">
    <property type="entry name" value="Ribosomal_uS15_B"/>
    <property type="match status" value="1"/>
</dbReference>
<evidence type="ECO:0000256" key="1">
    <source>
        <dbReference type="ARBA" id="ARBA00022980"/>
    </source>
</evidence>
<dbReference type="InterPro" id="IPR005290">
    <property type="entry name" value="Ribosomal_uS15_bac-type"/>
</dbReference>
<comment type="subunit">
    <text evidence="3 4">Part of the 30S ribosomal subunit. Forms a bridge to the 50S subunit in the 70S ribosome, contacting the 23S rRNA.</text>
</comment>
<organism evidence="7 8">
    <name type="scientific">Candidatus Sungbacteria bacterium RIFCSPLOWO2_01_FULL_47_10</name>
    <dbReference type="NCBI Taxonomy" id="1802276"/>
    <lineage>
        <taxon>Bacteria</taxon>
        <taxon>Candidatus Sungiibacteriota</taxon>
    </lineage>
</organism>
<keyword evidence="4 6" id="KW-0694">RNA-binding</keyword>
<dbReference type="GO" id="GO:0019843">
    <property type="term" value="F:rRNA binding"/>
    <property type="evidence" value="ECO:0007669"/>
    <property type="project" value="UniProtKB-UniRule"/>
</dbReference>
<dbReference type="SUPFAM" id="SSF47060">
    <property type="entry name" value="S15/NS1 RNA-binding domain"/>
    <property type="match status" value="1"/>
</dbReference>
<dbReference type="GO" id="GO:0022627">
    <property type="term" value="C:cytosolic small ribosomal subunit"/>
    <property type="evidence" value="ECO:0007669"/>
    <property type="project" value="TreeGrafter"/>
</dbReference>
<comment type="function">
    <text evidence="4">Forms an intersubunit bridge (bridge B4) with the 23S rRNA of the 50S subunit in the ribosome.</text>
</comment>
<dbReference type="PANTHER" id="PTHR23321">
    <property type="entry name" value="RIBOSOMAL PROTEIN S15, BACTERIAL AND ORGANELLAR"/>
    <property type="match status" value="1"/>
</dbReference>
<keyword evidence="2 4" id="KW-0687">Ribonucleoprotein</keyword>
<proteinExistence type="inferred from homology"/>
<dbReference type="GO" id="GO:0003735">
    <property type="term" value="F:structural constituent of ribosome"/>
    <property type="evidence" value="ECO:0007669"/>
    <property type="project" value="InterPro"/>
</dbReference>
<evidence type="ECO:0000313" key="8">
    <source>
        <dbReference type="Proteomes" id="UP000177982"/>
    </source>
</evidence>
<comment type="function">
    <text evidence="4 6">One of the primary rRNA binding proteins, it binds directly to 16S rRNA where it helps nucleate assembly of the platform of the 30S subunit by binding and bridging several RNA helices of the 16S rRNA.</text>
</comment>
<comment type="similarity">
    <text evidence="4 5">Belongs to the universal ribosomal protein uS15 family.</text>
</comment>
<evidence type="ECO:0000256" key="3">
    <source>
        <dbReference type="ARBA" id="ARBA00064542"/>
    </source>
</evidence>
<reference evidence="7 8" key="1">
    <citation type="journal article" date="2016" name="Nat. Commun.">
        <title>Thousands of microbial genomes shed light on interconnected biogeochemical processes in an aquifer system.</title>
        <authorList>
            <person name="Anantharaman K."/>
            <person name="Brown C.T."/>
            <person name="Hug L.A."/>
            <person name="Sharon I."/>
            <person name="Castelle C.J."/>
            <person name="Probst A.J."/>
            <person name="Thomas B.C."/>
            <person name="Singh A."/>
            <person name="Wilkins M.J."/>
            <person name="Karaoz U."/>
            <person name="Brodie E.L."/>
            <person name="Williams K.H."/>
            <person name="Hubbard S.S."/>
            <person name="Banfield J.F."/>
        </authorList>
    </citation>
    <scope>NUCLEOTIDE SEQUENCE [LARGE SCALE GENOMIC DNA]</scope>
</reference>